<evidence type="ECO:0000256" key="1">
    <source>
        <dbReference type="SAM" id="MobiDB-lite"/>
    </source>
</evidence>
<gene>
    <name evidence="3" type="ORF">NP233_g286</name>
</gene>
<proteinExistence type="predicted"/>
<comment type="caution">
    <text evidence="3">The sequence shown here is derived from an EMBL/GenBank/DDBJ whole genome shotgun (WGS) entry which is preliminary data.</text>
</comment>
<keyword evidence="4" id="KW-1185">Reference proteome</keyword>
<name>A0AAD5YYQ9_9AGAR</name>
<evidence type="ECO:0000256" key="2">
    <source>
        <dbReference type="SAM" id="SignalP"/>
    </source>
</evidence>
<keyword evidence="2" id="KW-0732">Signal</keyword>
<sequence>MRPTPLLVAVLALPFYASAQNTQSNTQSNNQPQPSQTVITSTSLTTMVTLGGNRQVSTITSGIVFTTTQILTPAPQPSGNGTISGNSTVSANSTSITPSNLPTAPTNINGGGSVAPSPGAAGVGGAYGPDDNYIAAATALKRNAFVVGFVGIALGGAMLVL</sequence>
<dbReference type="EMBL" id="JANIEX010000007">
    <property type="protein sequence ID" value="KAJ3576666.1"/>
    <property type="molecule type" value="Genomic_DNA"/>
</dbReference>
<protein>
    <submittedName>
        <fullName evidence="3">Uncharacterized protein</fullName>
    </submittedName>
</protein>
<accession>A0AAD5YYQ9</accession>
<feature type="compositionally biased region" description="Polar residues" evidence="1">
    <location>
        <begin position="74"/>
        <end position="108"/>
    </location>
</feature>
<feature type="region of interest" description="Disordered" evidence="1">
    <location>
        <begin position="74"/>
        <end position="113"/>
    </location>
</feature>
<dbReference type="Proteomes" id="UP001213000">
    <property type="component" value="Unassembled WGS sequence"/>
</dbReference>
<evidence type="ECO:0000313" key="4">
    <source>
        <dbReference type="Proteomes" id="UP001213000"/>
    </source>
</evidence>
<evidence type="ECO:0000313" key="3">
    <source>
        <dbReference type="EMBL" id="KAJ3576666.1"/>
    </source>
</evidence>
<feature type="chain" id="PRO_5041973784" evidence="2">
    <location>
        <begin position="20"/>
        <end position="161"/>
    </location>
</feature>
<reference evidence="3" key="1">
    <citation type="submission" date="2022-07" db="EMBL/GenBank/DDBJ databases">
        <title>Genome Sequence of Leucocoprinus birnbaumii.</title>
        <authorList>
            <person name="Buettner E."/>
        </authorList>
    </citation>
    <scope>NUCLEOTIDE SEQUENCE</scope>
    <source>
        <strain evidence="3">VT141</strain>
    </source>
</reference>
<feature type="signal peptide" evidence="2">
    <location>
        <begin position="1"/>
        <end position="19"/>
    </location>
</feature>
<organism evidence="3 4">
    <name type="scientific">Leucocoprinus birnbaumii</name>
    <dbReference type="NCBI Taxonomy" id="56174"/>
    <lineage>
        <taxon>Eukaryota</taxon>
        <taxon>Fungi</taxon>
        <taxon>Dikarya</taxon>
        <taxon>Basidiomycota</taxon>
        <taxon>Agaricomycotina</taxon>
        <taxon>Agaricomycetes</taxon>
        <taxon>Agaricomycetidae</taxon>
        <taxon>Agaricales</taxon>
        <taxon>Agaricineae</taxon>
        <taxon>Agaricaceae</taxon>
        <taxon>Leucocoprinus</taxon>
    </lineage>
</organism>
<dbReference type="AlphaFoldDB" id="A0AAD5YYQ9"/>